<reference evidence="2 3" key="1">
    <citation type="journal article" date="2015" name="Int. J. Syst. Evol. Microbiol.">
        <title>Hyunsoonleella pacifica sp. nov., isolated from seawater of South Pacific Gyre.</title>
        <authorList>
            <person name="Gao X."/>
            <person name="Zhang Z."/>
            <person name="Dai X."/>
            <person name="Zhang X.H."/>
        </authorList>
    </citation>
    <scope>NUCLEOTIDE SEQUENCE [LARGE SCALE GENOMIC DNA]</scope>
    <source>
        <strain evidence="2 3">SW033</strain>
    </source>
</reference>
<evidence type="ECO:0000313" key="3">
    <source>
        <dbReference type="Proteomes" id="UP000292372"/>
    </source>
</evidence>
<keyword evidence="1" id="KW-0472">Membrane</keyword>
<protein>
    <submittedName>
        <fullName evidence="2">Uncharacterized protein</fullName>
    </submittedName>
</protein>
<organism evidence="2 3">
    <name type="scientific">Hyunsoonleella pacifica</name>
    <dbReference type="NCBI Taxonomy" id="1080224"/>
    <lineage>
        <taxon>Bacteria</taxon>
        <taxon>Pseudomonadati</taxon>
        <taxon>Bacteroidota</taxon>
        <taxon>Flavobacteriia</taxon>
        <taxon>Flavobacteriales</taxon>
        <taxon>Flavobacteriaceae</taxon>
    </lineage>
</organism>
<keyword evidence="1" id="KW-0812">Transmembrane</keyword>
<accession>A0A4Q9FQM4</accession>
<comment type="caution">
    <text evidence="2">The sequence shown here is derived from an EMBL/GenBank/DDBJ whole genome shotgun (WGS) entry which is preliminary data.</text>
</comment>
<name>A0A4Q9FQM4_9FLAO</name>
<evidence type="ECO:0000313" key="2">
    <source>
        <dbReference type="EMBL" id="TBN17563.1"/>
    </source>
</evidence>
<feature type="transmembrane region" description="Helical" evidence="1">
    <location>
        <begin position="155"/>
        <end position="181"/>
    </location>
</feature>
<keyword evidence="1" id="KW-1133">Transmembrane helix</keyword>
<dbReference type="Proteomes" id="UP000292372">
    <property type="component" value="Unassembled WGS sequence"/>
</dbReference>
<gene>
    <name evidence="2" type="ORF">EYD46_04410</name>
</gene>
<dbReference type="EMBL" id="SIRS01000002">
    <property type="protein sequence ID" value="TBN17563.1"/>
    <property type="molecule type" value="Genomic_DNA"/>
</dbReference>
<dbReference type="OrthoDB" id="1188699at2"/>
<sequence>MTLEKLLDEFYVKNGIPQNGGIDNKTFEFKVFGLKLNLPNPKFRREALHIHDIQHILSNQDTSWKGEGFIAGWEISTGMWKHFRLGFMSLWAMGYSLWIYPKSVYNGFKKGLNDIGIIDLKISKLDFMKMEYSELLKICQKEKITEMNTFHWIQLLFWVVISQLVFLLPILVVGIGIIYIIK</sequence>
<dbReference type="AlphaFoldDB" id="A0A4Q9FQM4"/>
<dbReference type="RefSeq" id="WP_130935854.1">
    <property type="nucleotide sequence ID" value="NZ_BMEE01000001.1"/>
</dbReference>
<evidence type="ECO:0000256" key="1">
    <source>
        <dbReference type="SAM" id="Phobius"/>
    </source>
</evidence>
<keyword evidence="3" id="KW-1185">Reference proteome</keyword>
<proteinExistence type="predicted"/>